<protein>
    <recommendedName>
        <fullName evidence="5">SsDNA-binding protein, mitochondrial</fullName>
    </recommendedName>
</protein>
<dbReference type="CDD" id="cd04496">
    <property type="entry name" value="SSB_OBF"/>
    <property type="match status" value="1"/>
</dbReference>
<dbReference type="PROSITE" id="PS50935">
    <property type="entry name" value="SSB"/>
    <property type="match status" value="1"/>
</dbReference>
<dbReference type="InterPro" id="IPR000424">
    <property type="entry name" value="Primosome_PriB/ssb"/>
</dbReference>
<keyword evidence="4" id="KW-1185">Reference proteome</keyword>
<dbReference type="STRING" id="105984.A0A427Y532"/>
<name>A0A427Y532_9TREE</name>
<dbReference type="GO" id="GO:0003697">
    <property type="term" value="F:single-stranded DNA binding"/>
    <property type="evidence" value="ECO:0007669"/>
    <property type="project" value="InterPro"/>
</dbReference>
<dbReference type="InterPro" id="IPR012340">
    <property type="entry name" value="NA-bd_OB-fold"/>
</dbReference>
<proteinExistence type="predicted"/>
<dbReference type="EMBL" id="RSCE01000002">
    <property type="protein sequence ID" value="RSH86191.1"/>
    <property type="molecule type" value="Genomic_DNA"/>
</dbReference>
<reference evidence="3 4" key="1">
    <citation type="submission" date="2018-11" db="EMBL/GenBank/DDBJ databases">
        <title>Genome sequence of Apiotrichum porosum DSM 27194.</title>
        <authorList>
            <person name="Aliyu H."/>
            <person name="Gorte O."/>
            <person name="Ochsenreither K."/>
        </authorList>
    </citation>
    <scope>NUCLEOTIDE SEQUENCE [LARGE SCALE GENOMIC DNA]</scope>
    <source>
        <strain evidence="3 4">DSM 27194</strain>
    </source>
</reference>
<dbReference type="GeneID" id="39588965"/>
<accession>A0A427Y532</accession>
<comment type="caution">
    <text evidence="3">The sequence shown here is derived from an EMBL/GenBank/DDBJ whole genome shotgun (WGS) entry which is preliminary data.</text>
</comment>
<dbReference type="Gene3D" id="2.40.50.140">
    <property type="entry name" value="Nucleic acid-binding proteins"/>
    <property type="match status" value="1"/>
</dbReference>
<evidence type="ECO:0000313" key="4">
    <source>
        <dbReference type="Proteomes" id="UP000279236"/>
    </source>
</evidence>
<evidence type="ECO:0000256" key="1">
    <source>
        <dbReference type="ARBA" id="ARBA00023125"/>
    </source>
</evidence>
<evidence type="ECO:0000256" key="2">
    <source>
        <dbReference type="PROSITE-ProRule" id="PRU00252"/>
    </source>
</evidence>
<dbReference type="AlphaFoldDB" id="A0A427Y532"/>
<dbReference type="Pfam" id="PF00436">
    <property type="entry name" value="SSB"/>
    <property type="match status" value="1"/>
</dbReference>
<dbReference type="SUPFAM" id="SSF50249">
    <property type="entry name" value="Nucleic acid-binding proteins"/>
    <property type="match status" value="1"/>
</dbReference>
<dbReference type="Proteomes" id="UP000279236">
    <property type="component" value="Unassembled WGS sequence"/>
</dbReference>
<organism evidence="3 4">
    <name type="scientific">Apiotrichum porosum</name>
    <dbReference type="NCBI Taxonomy" id="105984"/>
    <lineage>
        <taxon>Eukaryota</taxon>
        <taxon>Fungi</taxon>
        <taxon>Dikarya</taxon>
        <taxon>Basidiomycota</taxon>
        <taxon>Agaricomycotina</taxon>
        <taxon>Tremellomycetes</taxon>
        <taxon>Trichosporonales</taxon>
        <taxon>Trichosporonaceae</taxon>
        <taxon>Apiotrichum</taxon>
    </lineage>
</organism>
<evidence type="ECO:0008006" key="5">
    <source>
        <dbReference type="Google" id="ProtNLM"/>
    </source>
</evidence>
<evidence type="ECO:0000313" key="3">
    <source>
        <dbReference type="EMBL" id="RSH86191.1"/>
    </source>
</evidence>
<keyword evidence="1 2" id="KW-0238">DNA-binding</keyword>
<sequence>MFAAARSSIAKQSIRSFSTSRAVSQDMSRLTLIGRLGGDPVQRETTTGKPYYTYAVATMVGPGTQDEQGNHLPPPTSWHTVFAFSETSHKILGKIGKGSTVYVEAELEMRSGGAAADGSPLPDRPLLRHRTINVINRVRPQSDEVVDVETEEQKD</sequence>
<gene>
    <name evidence="3" type="ORF">EHS24_004422</name>
</gene>
<dbReference type="OrthoDB" id="1078367at2759"/>
<dbReference type="RefSeq" id="XP_028478976.1">
    <property type="nucleotide sequence ID" value="XM_028620004.1"/>
</dbReference>